<feature type="coiled-coil region" evidence="1">
    <location>
        <begin position="37"/>
        <end position="64"/>
    </location>
</feature>
<accession>A0A059BAL0</accession>
<dbReference type="PANTHER" id="PTHR47584">
    <property type="match status" value="1"/>
</dbReference>
<feature type="domain" description="Myb/SANT-like" evidence="2">
    <location>
        <begin position="2"/>
        <end position="89"/>
    </location>
</feature>
<organism evidence="3">
    <name type="scientific">Eucalyptus grandis</name>
    <name type="common">Flooded gum</name>
    <dbReference type="NCBI Taxonomy" id="71139"/>
    <lineage>
        <taxon>Eukaryota</taxon>
        <taxon>Viridiplantae</taxon>
        <taxon>Streptophyta</taxon>
        <taxon>Embryophyta</taxon>
        <taxon>Tracheophyta</taxon>
        <taxon>Spermatophyta</taxon>
        <taxon>Magnoliopsida</taxon>
        <taxon>eudicotyledons</taxon>
        <taxon>Gunneridae</taxon>
        <taxon>Pentapetalae</taxon>
        <taxon>rosids</taxon>
        <taxon>malvids</taxon>
        <taxon>Myrtales</taxon>
        <taxon>Myrtaceae</taxon>
        <taxon>Myrtoideae</taxon>
        <taxon>Eucalypteae</taxon>
        <taxon>Eucalyptus</taxon>
    </lineage>
</organism>
<proteinExistence type="predicted"/>
<evidence type="ECO:0000256" key="1">
    <source>
        <dbReference type="SAM" id="Coils"/>
    </source>
</evidence>
<dbReference type="OMA" id="WDSHINA"/>
<name>A0A059BAL0_EUCGR</name>
<dbReference type="PANTHER" id="PTHR47584:SF19">
    <property type="entry name" value="L10-INTERACTING MYB DOMAIN-CONTAINING PROTEIN-LIKE"/>
    <property type="match status" value="1"/>
</dbReference>
<evidence type="ECO:0000259" key="2">
    <source>
        <dbReference type="Pfam" id="PF12776"/>
    </source>
</evidence>
<dbReference type="InterPro" id="IPR045026">
    <property type="entry name" value="LIMYB"/>
</dbReference>
<dbReference type="Pfam" id="PF12776">
    <property type="entry name" value="Myb_DNA-bind_3"/>
    <property type="match status" value="1"/>
</dbReference>
<sequence length="100" mass="12067">MDRAFNQLVYEGRKRNRITSTFNKVGWNNIRAEFIKQSRYQYNLLQLKNNVNKLRRRYGSFKKLILQSSFGWENVNKTIVVNNPSIWDSHINACFKFRSF</sequence>
<dbReference type="InParanoid" id="A0A059BAL0"/>
<reference evidence="3" key="1">
    <citation type="submission" date="2013-07" db="EMBL/GenBank/DDBJ databases">
        <title>The genome of Eucalyptus grandis.</title>
        <authorList>
            <person name="Schmutz J."/>
            <person name="Hayes R."/>
            <person name="Myburg A."/>
            <person name="Tuskan G."/>
            <person name="Grattapaglia D."/>
            <person name="Rokhsar D.S."/>
        </authorList>
    </citation>
    <scope>NUCLEOTIDE SEQUENCE</scope>
    <source>
        <tissue evidence="3">Leaf extractions</tissue>
    </source>
</reference>
<dbReference type="Gramene" id="KCW62906">
    <property type="protein sequence ID" value="KCW62906"/>
    <property type="gene ID" value="EUGRSUZ_G00498"/>
</dbReference>
<keyword evidence="1" id="KW-0175">Coiled coil</keyword>
<protein>
    <recommendedName>
        <fullName evidence="2">Myb/SANT-like domain-containing protein</fullName>
    </recommendedName>
</protein>
<evidence type="ECO:0000313" key="3">
    <source>
        <dbReference type="EMBL" id="KCW62906.1"/>
    </source>
</evidence>
<dbReference type="InterPro" id="IPR024752">
    <property type="entry name" value="Myb/SANT-like_dom"/>
</dbReference>
<gene>
    <name evidence="3" type="ORF">EUGRSUZ_G00498</name>
</gene>
<dbReference type="AlphaFoldDB" id="A0A059BAL0"/>
<dbReference type="EMBL" id="KK198759">
    <property type="protein sequence ID" value="KCW62906.1"/>
    <property type="molecule type" value="Genomic_DNA"/>
</dbReference>